<gene>
    <name evidence="1" type="ORF">NTH_03983</name>
</gene>
<evidence type="ECO:0000313" key="1">
    <source>
        <dbReference type="EMBL" id="UUP19480.1"/>
    </source>
</evidence>
<accession>A0ABY5MQR9</accession>
<sequence>MKTSRRQLEDAIERLIDLLDDVDDDSDFEPDPIEKQHDQEAELTWASDVPPFYVVAECARRKAKA</sequence>
<proteinExistence type="predicted"/>
<keyword evidence="2" id="KW-1185">Reference proteome</keyword>
<dbReference type="RefSeq" id="WP_338531625.1">
    <property type="nucleotide sequence ID" value="NZ_CP030941.1"/>
</dbReference>
<organism evidence="1 2">
    <name type="scientific">Nitratireductor thuwali</name>
    <dbReference type="NCBI Taxonomy" id="2267699"/>
    <lineage>
        <taxon>Bacteria</taxon>
        <taxon>Pseudomonadati</taxon>
        <taxon>Pseudomonadota</taxon>
        <taxon>Alphaproteobacteria</taxon>
        <taxon>Hyphomicrobiales</taxon>
        <taxon>Phyllobacteriaceae</taxon>
        <taxon>Nitratireductor</taxon>
    </lineage>
</organism>
<name>A0ABY5MQR9_9HYPH</name>
<dbReference type="EMBL" id="CP030941">
    <property type="protein sequence ID" value="UUP19480.1"/>
    <property type="molecule type" value="Genomic_DNA"/>
</dbReference>
<evidence type="ECO:0000313" key="2">
    <source>
        <dbReference type="Proteomes" id="UP001342418"/>
    </source>
</evidence>
<protein>
    <submittedName>
        <fullName evidence="1">Uncharacterized protein</fullName>
    </submittedName>
</protein>
<dbReference type="Proteomes" id="UP001342418">
    <property type="component" value="Chromosome"/>
</dbReference>
<reference evidence="1 2" key="1">
    <citation type="submission" date="2018-07" db="EMBL/GenBank/DDBJ databases">
        <title>Genome sequence of Nitratireductor thuwali#1536.</title>
        <authorList>
            <person name="Michoud G."/>
            <person name="Merlino G."/>
            <person name="Sefrji F.O."/>
            <person name="Daffonchio D."/>
        </authorList>
    </citation>
    <scope>NUCLEOTIDE SEQUENCE [LARGE SCALE GENOMIC DNA]</scope>
    <source>
        <strain evidence="2">Nit1536</strain>
    </source>
</reference>